<dbReference type="PATRIC" id="fig|1423770.3.peg.1943"/>
<evidence type="ECO:0000313" key="2">
    <source>
        <dbReference type="Proteomes" id="UP000050872"/>
    </source>
</evidence>
<dbReference type="Proteomes" id="UP000050872">
    <property type="component" value="Unassembled WGS sequence"/>
</dbReference>
<dbReference type="PROSITE" id="PS01229">
    <property type="entry name" value="COF_2"/>
    <property type="match status" value="1"/>
</dbReference>
<dbReference type="SFLD" id="SFLDS00003">
    <property type="entry name" value="Haloacid_Dehalogenase"/>
    <property type="match status" value="1"/>
</dbReference>
<dbReference type="GO" id="GO:0005829">
    <property type="term" value="C:cytosol"/>
    <property type="evidence" value="ECO:0007669"/>
    <property type="project" value="TreeGrafter"/>
</dbReference>
<keyword evidence="2" id="KW-1185">Reference proteome</keyword>
<dbReference type="Gene3D" id="3.40.50.1000">
    <property type="entry name" value="HAD superfamily/HAD-like"/>
    <property type="match status" value="1"/>
</dbReference>
<dbReference type="InterPro" id="IPR023214">
    <property type="entry name" value="HAD_sf"/>
</dbReference>
<dbReference type="Pfam" id="PF08282">
    <property type="entry name" value="Hydrolase_3"/>
    <property type="match status" value="1"/>
</dbReference>
<dbReference type="STRING" id="1423770.FD29_GL001892"/>
<dbReference type="InterPro" id="IPR036412">
    <property type="entry name" value="HAD-like_sf"/>
</dbReference>
<dbReference type="EMBL" id="AZEZ01000004">
    <property type="protein sequence ID" value="KRL45891.1"/>
    <property type="molecule type" value="Genomic_DNA"/>
</dbReference>
<dbReference type="GO" id="GO:0016791">
    <property type="term" value="F:phosphatase activity"/>
    <property type="evidence" value="ECO:0007669"/>
    <property type="project" value="UniProtKB-ARBA"/>
</dbReference>
<comment type="caution">
    <text evidence="1">The sequence shown here is derived from an EMBL/GenBank/DDBJ whole genome shotgun (WGS) entry which is preliminary data.</text>
</comment>
<organism evidence="1 2">
    <name type="scientific">Companilactobacillus mindensis DSM 14500</name>
    <dbReference type="NCBI Taxonomy" id="1423770"/>
    <lineage>
        <taxon>Bacteria</taxon>
        <taxon>Bacillati</taxon>
        <taxon>Bacillota</taxon>
        <taxon>Bacilli</taxon>
        <taxon>Lactobacillales</taxon>
        <taxon>Lactobacillaceae</taxon>
        <taxon>Companilactobacillus</taxon>
    </lineage>
</organism>
<dbReference type="NCBIfam" id="TIGR01484">
    <property type="entry name" value="HAD-SF-IIB"/>
    <property type="match status" value="1"/>
</dbReference>
<dbReference type="AlphaFoldDB" id="A0A0R1QXD8"/>
<dbReference type="NCBIfam" id="TIGR00099">
    <property type="entry name" value="Cof-subfamily"/>
    <property type="match status" value="1"/>
</dbReference>
<name>A0A0R1QXD8_9LACO</name>
<protein>
    <submittedName>
        <fullName evidence="1">Hydrolase, had superfamily, cof family</fullName>
    </submittedName>
</protein>
<sequence length="265" mass="29845">MKMIKLIATDMDGTFLRDDMTYDEAKFDKLYQKLQSQQIQFVVASGNQYFQLKSFFKKYPDIIYISENGALIRQRDNTLSKHSFTKETVQTVLEKLQAISNLKLLVCGEKSAYTLTTTDPKHVKKMRNYYHHLDVIENFDQIDDDVLKFAITCPDEQTDEIVETLKTALKGLAEPTSSGHGDIDVIQLGMNKAAGLKELGKILDIDLSEMMAFGDGGNDLEMLREVGWGVAMENAQPKVTAVADQTTADNQNQGVLQKIEEFLAN</sequence>
<dbReference type="InterPro" id="IPR006379">
    <property type="entry name" value="HAD-SF_hydro_IIB"/>
</dbReference>
<accession>A0A0R1QXD8</accession>
<reference evidence="1 2" key="1">
    <citation type="journal article" date="2015" name="Genome Announc.">
        <title>Expanding the biotechnology potential of lactobacilli through comparative genomics of 213 strains and associated genera.</title>
        <authorList>
            <person name="Sun Z."/>
            <person name="Harris H.M."/>
            <person name="McCann A."/>
            <person name="Guo C."/>
            <person name="Argimon S."/>
            <person name="Zhang W."/>
            <person name="Yang X."/>
            <person name="Jeffery I.B."/>
            <person name="Cooney J.C."/>
            <person name="Kagawa T.F."/>
            <person name="Liu W."/>
            <person name="Song Y."/>
            <person name="Salvetti E."/>
            <person name="Wrobel A."/>
            <person name="Rasinkangas P."/>
            <person name="Parkhill J."/>
            <person name="Rea M.C."/>
            <person name="O'Sullivan O."/>
            <person name="Ritari J."/>
            <person name="Douillard F.P."/>
            <person name="Paul Ross R."/>
            <person name="Yang R."/>
            <person name="Briner A.E."/>
            <person name="Felis G.E."/>
            <person name="de Vos W.M."/>
            <person name="Barrangou R."/>
            <person name="Klaenhammer T.R."/>
            <person name="Caufield P.W."/>
            <person name="Cui Y."/>
            <person name="Zhang H."/>
            <person name="O'Toole P.W."/>
        </authorList>
    </citation>
    <scope>NUCLEOTIDE SEQUENCE [LARGE SCALE GENOMIC DNA]</scope>
    <source>
        <strain evidence="1 2">DSM 14500</strain>
    </source>
</reference>
<dbReference type="SFLD" id="SFLDG01144">
    <property type="entry name" value="C2.B.4:_PGP_Like"/>
    <property type="match status" value="1"/>
</dbReference>
<keyword evidence="1" id="KW-0378">Hydrolase</keyword>
<dbReference type="SFLD" id="SFLDG01140">
    <property type="entry name" value="C2.B:_Phosphomannomutase_and_P"/>
    <property type="match status" value="1"/>
</dbReference>
<evidence type="ECO:0000313" key="1">
    <source>
        <dbReference type="EMBL" id="KRL45891.1"/>
    </source>
</evidence>
<dbReference type="Gene3D" id="3.30.1240.10">
    <property type="match status" value="1"/>
</dbReference>
<gene>
    <name evidence="1" type="ORF">FD29_GL001892</name>
</gene>
<dbReference type="PANTHER" id="PTHR10000">
    <property type="entry name" value="PHOSPHOSERINE PHOSPHATASE"/>
    <property type="match status" value="1"/>
</dbReference>
<dbReference type="SUPFAM" id="SSF56784">
    <property type="entry name" value="HAD-like"/>
    <property type="match status" value="1"/>
</dbReference>
<dbReference type="CDD" id="cd07518">
    <property type="entry name" value="HAD_YbiV-Like"/>
    <property type="match status" value="1"/>
</dbReference>
<proteinExistence type="predicted"/>
<dbReference type="InterPro" id="IPR000150">
    <property type="entry name" value="Cof"/>
</dbReference>
<dbReference type="PANTHER" id="PTHR10000:SF53">
    <property type="entry name" value="5-AMINO-6-(5-PHOSPHO-D-RIBITYLAMINO)URACIL PHOSPHATASE YBJI-RELATED"/>
    <property type="match status" value="1"/>
</dbReference>
<dbReference type="GO" id="GO:0000287">
    <property type="term" value="F:magnesium ion binding"/>
    <property type="evidence" value="ECO:0007669"/>
    <property type="project" value="TreeGrafter"/>
</dbReference>